<comment type="caution">
    <text evidence="3">The sequence shown here is derived from an EMBL/GenBank/DDBJ whole genome shotgun (WGS) entry which is preliminary data.</text>
</comment>
<accession>A0A318VA01</accession>
<sequence>MDAYLSSFTEEQWQSLSSFGLTPFMQSEVLAIPSSMFLDDQQCLMILEKIMPVIKAPNIKVTVSLILKRVAFLTLAPVLFAMSRYDKGLNVKEGNSVFHFAQEDDHWRSSVALKKLSVSQPDGNRVAWREKLLHNAFAGHLTLLVEQFHRLTRTPKNILWENIAIRVFSIYESRILLGVPEERKTVAQEDFSLLLDPNTTELFGLPKNPIADFYFEMSQVPYIEEPVRIRQTCCYYYQTTDPADYCGACPLPLRLLRRKKTQGLP</sequence>
<dbReference type="InterPro" id="IPR024726">
    <property type="entry name" value="FhuF_C"/>
</dbReference>
<evidence type="ECO:0000313" key="4">
    <source>
        <dbReference type="Proteomes" id="UP000247551"/>
    </source>
</evidence>
<feature type="domain" description="Aerobactin siderophore biosynthesis IucA/IucC-like C-terminal" evidence="1">
    <location>
        <begin position="67"/>
        <end position="188"/>
    </location>
</feature>
<evidence type="ECO:0000313" key="3">
    <source>
        <dbReference type="EMBL" id="PYF84497.1"/>
    </source>
</evidence>
<proteinExistence type="predicted"/>
<dbReference type="RefSeq" id="WP_110571945.1">
    <property type="nucleotide sequence ID" value="NZ_QKLW01000001.1"/>
</dbReference>
<reference evidence="3 4" key="1">
    <citation type="submission" date="2018-06" db="EMBL/GenBank/DDBJ databases">
        <title>Genomic Encyclopedia of Type Strains, Phase III (KMG-III): the genomes of soil and plant-associated and newly described type strains.</title>
        <authorList>
            <person name="Whitman W."/>
        </authorList>
    </citation>
    <scope>NUCLEOTIDE SEQUENCE [LARGE SCALE GENOMIC DNA]</scope>
    <source>
        <strain evidence="3 4">CECT 7730</strain>
    </source>
</reference>
<dbReference type="AlphaFoldDB" id="A0A318VA01"/>
<dbReference type="GO" id="GO:0003824">
    <property type="term" value="F:catalytic activity"/>
    <property type="evidence" value="ECO:0007669"/>
    <property type="project" value="UniProtKB-ARBA"/>
</dbReference>
<dbReference type="InterPro" id="IPR022770">
    <property type="entry name" value="IucA/IucC-like_C"/>
</dbReference>
<dbReference type="Pfam" id="PF06276">
    <property type="entry name" value="FhuF"/>
    <property type="match status" value="1"/>
</dbReference>
<dbReference type="GO" id="GO:0051537">
    <property type="term" value="F:2 iron, 2 sulfur cluster binding"/>
    <property type="evidence" value="ECO:0007669"/>
    <property type="project" value="InterPro"/>
</dbReference>
<dbReference type="EMBL" id="QKLW01000001">
    <property type="protein sequence ID" value="PYF84497.1"/>
    <property type="molecule type" value="Genomic_DNA"/>
</dbReference>
<dbReference type="Pfam" id="PF11575">
    <property type="entry name" value="FhuF_C"/>
    <property type="match status" value="1"/>
</dbReference>
<name>A0A318VA01_9GAMM</name>
<feature type="domain" description="Ferric siderophore reductase C-terminal" evidence="2">
    <location>
        <begin position="230"/>
        <end position="251"/>
    </location>
</feature>
<evidence type="ECO:0000259" key="2">
    <source>
        <dbReference type="Pfam" id="PF11575"/>
    </source>
</evidence>
<gene>
    <name evidence="3" type="ORF">DFP75_101535</name>
</gene>
<protein>
    <submittedName>
        <fullName evidence="3">Ferric iron reductase protein FhuF</fullName>
    </submittedName>
</protein>
<organism evidence="3 4">
    <name type="scientific">Marinomonas alcarazii</name>
    <dbReference type="NCBI Taxonomy" id="491949"/>
    <lineage>
        <taxon>Bacteria</taxon>
        <taxon>Pseudomonadati</taxon>
        <taxon>Pseudomonadota</taxon>
        <taxon>Gammaproteobacteria</taxon>
        <taxon>Oceanospirillales</taxon>
        <taxon>Oceanospirillaceae</taxon>
        <taxon>Marinomonas</taxon>
    </lineage>
</organism>
<dbReference type="Proteomes" id="UP000247551">
    <property type="component" value="Unassembled WGS sequence"/>
</dbReference>
<keyword evidence="4" id="KW-1185">Reference proteome</keyword>
<evidence type="ECO:0000259" key="1">
    <source>
        <dbReference type="Pfam" id="PF06276"/>
    </source>
</evidence>